<dbReference type="InterPro" id="IPR033469">
    <property type="entry name" value="CYTH-like_dom_sf"/>
</dbReference>
<evidence type="ECO:0008006" key="4">
    <source>
        <dbReference type="Google" id="ProtNLM"/>
    </source>
</evidence>
<name>A0ABR0ESD3_ZASCE</name>
<accession>A0ABR0ESD3</accession>
<feature type="region of interest" description="Disordered" evidence="1">
    <location>
        <begin position="1"/>
        <end position="38"/>
    </location>
</feature>
<evidence type="ECO:0000313" key="2">
    <source>
        <dbReference type="EMBL" id="KAK4504284.1"/>
    </source>
</evidence>
<dbReference type="Proteomes" id="UP001305779">
    <property type="component" value="Unassembled WGS sequence"/>
</dbReference>
<dbReference type="SUPFAM" id="SSF55154">
    <property type="entry name" value="CYTH-like phosphatases"/>
    <property type="match status" value="1"/>
</dbReference>
<comment type="caution">
    <text evidence="2">The sequence shown here is derived from an EMBL/GenBank/DDBJ whole genome shotgun (WGS) entry which is preliminary data.</text>
</comment>
<evidence type="ECO:0000313" key="3">
    <source>
        <dbReference type="Proteomes" id="UP001305779"/>
    </source>
</evidence>
<keyword evidence="3" id="KW-1185">Reference proteome</keyword>
<reference evidence="2 3" key="1">
    <citation type="journal article" date="2023" name="G3 (Bethesda)">
        <title>A chromosome-level genome assembly of Zasmidium syzygii isolated from banana leaves.</title>
        <authorList>
            <person name="van Westerhoven A.C."/>
            <person name="Mehrabi R."/>
            <person name="Talebi R."/>
            <person name="Steentjes M.B.F."/>
            <person name="Corcolon B."/>
            <person name="Chong P.A."/>
            <person name="Kema G.H.J."/>
            <person name="Seidl M.F."/>
        </authorList>
    </citation>
    <scope>NUCLEOTIDE SEQUENCE [LARGE SCALE GENOMIC DNA]</scope>
    <source>
        <strain evidence="2 3">P124</strain>
    </source>
</reference>
<dbReference type="EMBL" id="JAXOVC010000003">
    <property type="protein sequence ID" value="KAK4504284.1"/>
    <property type="molecule type" value="Genomic_DNA"/>
</dbReference>
<organism evidence="2 3">
    <name type="scientific">Zasmidium cellare</name>
    <name type="common">Wine cellar mold</name>
    <name type="synonym">Racodium cellare</name>
    <dbReference type="NCBI Taxonomy" id="395010"/>
    <lineage>
        <taxon>Eukaryota</taxon>
        <taxon>Fungi</taxon>
        <taxon>Dikarya</taxon>
        <taxon>Ascomycota</taxon>
        <taxon>Pezizomycotina</taxon>
        <taxon>Dothideomycetes</taxon>
        <taxon>Dothideomycetidae</taxon>
        <taxon>Mycosphaerellales</taxon>
        <taxon>Mycosphaerellaceae</taxon>
        <taxon>Zasmidium</taxon>
    </lineage>
</organism>
<sequence>MLTKSTLQYAVRASRPPPPLRLTPTKRFSTRTPNKPVPSHLEVERKFNVTPHLMTTLQKHEQKQKNPSLHPSPEPHDIDLHFSRKPDAIINDAYFDCLDLLSTKGVWVRQRTNLPLLDTQLAIEDTAAGPSSTSTTEWQAKVLIGGDYTNSQFQEIVGEEEVKKIVDCYLSWNDLAQTVALSTWRRSWTAQEHDDREAGKSMSEVLVVVDKVTSILSSRDAAGKPVTWEYTIGELEMTAGFELLGTDEGEATKELLTARMSAQLEEWMKRHGQLFPAYPTPAGKLTAFYAWMKEAGMRG</sequence>
<proteinExistence type="predicted"/>
<evidence type="ECO:0000256" key="1">
    <source>
        <dbReference type="SAM" id="MobiDB-lite"/>
    </source>
</evidence>
<protein>
    <recommendedName>
        <fullName evidence="4">CYTH domain-containing protein</fullName>
    </recommendedName>
</protein>
<gene>
    <name evidence="2" type="ORF">PRZ48_005200</name>
</gene>
<dbReference type="Gene3D" id="2.40.320.10">
    <property type="entry name" value="Hypothetical Protein Pfu-838710-001"/>
    <property type="match status" value="1"/>
</dbReference>